<dbReference type="PRINTS" id="PR01171">
    <property type="entry name" value="BCTLIPOCALIN"/>
</dbReference>
<keyword evidence="2" id="KW-0732">Signal</keyword>
<dbReference type="CDD" id="cd19438">
    <property type="entry name" value="lipocalin_Blc-like"/>
    <property type="match status" value="1"/>
</dbReference>
<evidence type="ECO:0000313" key="4">
    <source>
        <dbReference type="EMBL" id="NMF93982.1"/>
    </source>
</evidence>
<dbReference type="RefSeq" id="WP_169199226.1">
    <property type="nucleotide sequence ID" value="NZ_WTVH02000009.1"/>
</dbReference>
<dbReference type="InterPro" id="IPR047202">
    <property type="entry name" value="Lipocalin_Blc-like_dom"/>
</dbReference>
<evidence type="ECO:0000259" key="3">
    <source>
        <dbReference type="Pfam" id="PF08212"/>
    </source>
</evidence>
<keyword evidence="2" id="KW-0472">Membrane</keyword>
<accession>A0ABX1N416</accession>
<evidence type="ECO:0000256" key="1">
    <source>
        <dbReference type="ARBA" id="ARBA00006889"/>
    </source>
</evidence>
<reference evidence="4" key="1">
    <citation type="submission" date="2019-12" db="EMBL/GenBank/DDBJ databases">
        <title>Comparative genomics gives insights into the taxonomy of the Azoarcus-Aromatoleum group and reveals separate origins of nif in the plant-associated Azoarcus and non-plant-associated Aromatoleum sub-groups.</title>
        <authorList>
            <person name="Lafos M."/>
            <person name="Maluk M."/>
            <person name="Batista M."/>
            <person name="Junghare M."/>
            <person name="Carmona M."/>
            <person name="Faoro H."/>
            <person name="Cruz L.M."/>
            <person name="Battistoni F."/>
            <person name="De Souza E."/>
            <person name="Pedrosa F."/>
            <person name="Chen W.-M."/>
            <person name="Poole P.S."/>
            <person name="Dixon R.A."/>
            <person name="James E.K."/>
        </authorList>
    </citation>
    <scope>NUCLEOTIDE SEQUENCE</scope>
    <source>
        <strain evidence="4">U120</strain>
    </source>
</reference>
<keyword evidence="5" id="KW-1185">Reference proteome</keyword>
<dbReference type="PIRSF" id="PIRSF036893">
    <property type="entry name" value="Lipocalin_ApoD"/>
    <property type="match status" value="1"/>
</dbReference>
<dbReference type="Gene3D" id="2.40.128.20">
    <property type="match status" value="1"/>
</dbReference>
<feature type="signal peptide" evidence="2">
    <location>
        <begin position="1"/>
        <end position="22"/>
    </location>
</feature>
<dbReference type="InterPro" id="IPR000566">
    <property type="entry name" value="Lipocln_cytosolic_FA-bd_dom"/>
</dbReference>
<dbReference type="EMBL" id="WTVH01000021">
    <property type="protein sequence ID" value="NMF93982.1"/>
    <property type="molecule type" value="Genomic_DNA"/>
</dbReference>
<dbReference type="SUPFAM" id="SSF50814">
    <property type="entry name" value="Lipocalins"/>
    <property type="match status" value="1"/>
</dbReference>
<proteinExistence type="inferred from homology"/>
<dbReference type="PANTHER" id="PTHR10612:SF34">
    <property type="entry name" value="APOLIPOPROTEIN D"/>
    <property type="match status" value="1"/>
</dbReference>
<feature type="chain" id="PRO_5045015742" description="Outer membrane lipoprotein Blc" evidence="2">
    <location>
        <begin position="23"/>
        <end position="189"/>
    </location>
</feature>
<dbReference type="Proteomes" id="UP000601990">
    <property type="component" value="Unassembled WGS sequence"/>
</dbReference>
<name>A0ABX1N416_9RHOO</name>
<keyword evidence="2" id="KW-0449">Lipoprotein</keyword>
<protein>
    <recommendedName>
        <fullName evidence="2">Outer membrane lipoprotein Blc</fullName>
    </recommendedName>
</protein>
<comment type="subunit">
    <text evidence="2">Homodimer.</text>
</comment>
<sequence length="189" mass="21424">MLKNWLAMLLGTYVLGLSAHLAASPAGDDGPLATIPSLDIPRYMGRWYEIAKYPNRFQKKCVGDTSAEYSLEPDGNVQVINRCRLEDGQFDEAVGAARQLGDRSSPKLEVRFAPAWLSFIPAVWGDYWVIDLDSDYQLAVVSEPKREYLWILSRSPKVSPDVYDKLLQRLRDQGFDTRKLERTLQAAKN</sequence>
<organism evidence="4 5">
    <name type="scientific">Aromatoleum buckelii</name>
    <dbReference type="NCBI Taxonomy" id="200254"/>
    <lineage>
        <taxon>Bacteria</taxon>
        <taxon>Pseudomonadati</taxon>
        <taxon>Pseudomonadota</taxon>
        <taxon>Betaproteobacteria</taxon>
        <taxon>Rhodocyclales</taxon>
        <taxon>Rhodocyclaceae</taxon>
        <taxon>Aromatoleum</taxon>
    </lineage>
</organism>
<gene>
    <name evidence="4" type="ORF">GO608_11650</name>
</gene>
<keyword evidence="2" id="KW-0446">Lipid-binding</keyword>
<dbReference type="InterPro" id="IPR012674">
    <property type="entry name" value="Calycin"/>
</dbReference>
<comment type="subcellular location">
    <subcellularLocation>
        <location evidence="2">Cell outer membrane</location>
    </subcellularLocation>
</comment>
<evidence type="ECO:0000313" key="5">
    <source>
        <dbReference type="Proteomes" id="UP000601990"/>
    </source>
</evidence>
<keyword evidence="2" id="KW-0998">Cell outer membrane</keyword>
<comment type="caution">
    <text evidence="4">The sequence shown here is derived from an EMBL/GenBank/DDBJ whole genome shotgun (WGS) entry which is preliminary data.</text>
</comment>
<evidence type="ECO:0000256" key="2">
    <source>
        <dbReference type="PIRNR" id="PIRNR036893"/>
    </source>
</evidence>
<dbReference type="InterPro" id="IPR002446">
    <property type="entry name" value="Lipocalin_bac"/>
</dbReference>
<comment type="function">
    <text evidence="2">Involved in the storage or transport of lipids necessary for membrane maintenance under stressful conditions. Displays a binding preference for lysophospholipids.</text>
</comment>
<dbReference type="InterPro" id="IPR022271">
    <property type="entry name" value="Lipocalin_ApoD"/>
</dbReference>
<dbReference type="PANTHER" id="PTHR10612">
    <property type="entry name" value="APOLIPOPROTEIN D"/>
    <property type="match status" value="1"/>
</dbReference>
<comment type="similarity">
    <text evidence="1 2">Belongs to the calycin superfamily. Lipocalin family.</text>
</comment>
<feature type="domain" description="Lipocalin/cytosolic fatty-acid binding" evidence="3">
    <location>
        <begin position="38"/>
        <end position="184"/>
    </location>
</feature>
<dbReference type="Pfam" id="PF08212">
    <property type="entry name" value="Lipocalin_2"/>
    <property type="match status" value="1"/>
</dbReference>